<dbReference type="Gene3D" id="3.10.620.30">
    <property type="match status" value="1"/>
</dbReference>
<dbReference type="InterPro" id="IPR006073">
    <property type="entry name" value="GTP-bd"/>
</dbReference>
<reference evidence="2" key="1">
    <citation type="submission" date="2021-02" db="EMBL/GenBank/DDBJ databases">
        <authorList>
            <person name="Nowell W R."/>
        </authorList>
    </citation>
    <scope>NUCLEOTIDE SEQUENCE</scope>
</reference>
<dbReference type="PANTHER" id="PTHR46333">
    <property type="entry name" value="CYTOKINESIS PROTEIN 3"/>
    <property type="match status" value="1"/>
</dbReference>
<dbReference type="Proteomes" id="UP000663865">
    <property type="component" value="Unassembled WGS sequence"/>
</dbReference>
<dbReference type="GO" id="GO:0005525">
    <property type="term" value="F:GTP binding"/>
    <property type="evidence" value="ECO:0007669"/>
    <property type="project" value="InterPro"/>
</dbReference>
<dbReference type="InterPro" id="IPR052557">
    <property type="entry name" value="CAP/Cytokinesis_protein"/>
</dbReference>
<gene>
    <name evidence="2" type="ORF">KIK155_LOCUS4532</name>
</gene>
<sequence length="950" mass="108519">MGCKPGKVHAIAPNHIKQADDIQFPVSTQISTTTDTSQIVTTENDIIQQTPPEQSNDAAKETEYVQMKVIAPDIDLTPVDDETFSSALCQQRQAAIDNISYRRVIDQWQPKSLEQLIDSIKVLSKNKNEIDQAWIIFYWISKNIRYDTQAYFNNNIGSQASTNVFFSRKAVCDGYAALYADLCTRIGLTCRKVSGYAKGYSFDARQKGFQKINHAWNIISFKNGYSYFIESTWGSGHLDDSTKEYKAKLVPHYFLCRPEYMIYGHLPEDPQWQLLKKPLTMEQYLMLPRTYGKFFELNLKIVSPIYTHKATLETGKSYGEVLIAAPTSDIELSGSLRDESKTTIEGGDFVYFDRDENLWRCRFAPQKVGNHTILIFAGKKTGTTTLASSCTVEFTFDIDQIPTIPISYPYIWSHFFDYHLEIIKPVNTRYIDWPSDKNNPYCEILVRSHDDVYVSGKITNSMSGKTIENGSLVNFNRPESLWQCLFVPSNSHASYKLTLFARRFNENESHCVAQFDLKQSHQSTHQNCISLPITYSQFQEAKCDLFEPLDGVLKRESKVTFRCRIPGAHEVSITIDGQWLKNDSTFSMDENYLFQCEFRNLHYDQCAIVTRNCDAKLALRVTAAQLIKKRRHGQGREQQELDWVKYLKDKLVQFHSKVSSYGTNVATARGIQKLSSEFEILVFGPARVGKSTLIKEVSGDESIMTSAQMNACTTTSEKYLDKFNIQWWDTPGFENWSVDTAKTFFKQCFYDRKILPKVAIFCRTANSLGSNEVVKYMFNEIQKNGILLLFVITKWPFIPKSEQKDILREAIALLGGRSVGVSRSSSGRFRAIECEPKKAYIIPINSKSDEVLGMRVSKMNMNTLRKILMTKLDDESQGKLVQLYKDNLDFWTKLGYGAIEILDDLGTGTARAMLSDEKTKIYTQVKNGENPLQTAIPVLKIAIDKFFLRS</sequence>
<dbReference type="InterPro" id="IPR038765">
    <property type="entry name" value="Papain-like_cys_pep_sf"/>
</dbReference>
<dbReference type="Pfam" id="PF01841">
    <property type="entry name" value="Transglut_core"/>
    <property type="match status" value="1"/>
</dbReference>
<proteinExistence type="predicted"/>
<evidence type="ECO:0000313" key="2">
    <source>
        <dbReference type="EMBL" id="CAF3361528.1"/>
    </source>
</evidence>
<dbReference type="EMBL" id="CAJNYV010000471">
    <property type="protein sequence ID" value="CAF3361528.1"/>
    <property type="molecule type" value="Genomic_DNA"/>
</dbReference>
<name>A0A817X0D1_9BILA</name>
<accession>A0A817X0D1</accession>
<evidence type="ECO:0000313" key="3">
    <source>
        <dbReference type="Proteomes" id="UP000663865"/>
    </source>
</evidence>
<dbReference type="SUPFAM" id="SSF54001">
    <property type="entry name" value="Cysteine proteinases"/>
    <property type="match status" value="1"/>
</dbReference>
<dbReference type="Gene3D" id="3.40.50.300">
    <property type="entry name" value="P-loop containing nucleotide triphosphate hydrolases"/>
    <property type="match status" value="1"/>
</dbReference>
<dbReference type="AlphaFoldDB" id="A0A817X0D1"/>
<dbReference type="PANTHER" id="PTHR46333:SF2">
    <property type="entry name" value="CYTOKINESIS PROTEIN 3"/>
    <property type="match status" value="1"/>
</dbReference>
<dbReference type="Pfam" id="PF01926">
    <property type="entry name" value="MMR_HSR1"/>
    <property type="match status" value="1"/>
</dbReference>
<comment type="caution">
    <text evidence="2">The sequence shown here is derived from an EMBL/GenBank/DDBJ whole genome shotgun (WGS) entry which is preliminary data.</text>
</comment>
<dbReference type="Pfam" id="PF23265">
    <property type="entry name" value="Ig-like_KY"/>
    <property type="match status" value="2"/>
</dbReference>
<dbReference type="SMART" id="SM00460">
    <property type="entry name" value="TGc"/>
    <property type="match status" value="1"/>
</dbReference>
<feature type="domain" description="Transglutaminase-like" evidence="1">
    <location>
        <begin position="164"/>
        <end position="233"/>
    </location>
</feature>
<protein>
    <recommendedName>
        <fullName evidence="1">Transglutaminase-like domain-containing protein</fullName>
    </recommendedName>
</protein>
<dbReference type="SUPFAM" id="SSF52540">
    <property type="entry name" value="P-loop containing nucleoside triphosphate hydrolases"/>
    <property type="match status" value="1"/>
</dbReference>
<organism evidence="2 3">
    <name type="scientific">Rotaria socialis</name>
    <dbReference type="NCBI Taxonomy" id="392032"/>
    <lineage>
        <taxon>Eukaryota</taxon>
        <taxon>Metazoa</taxon>
        <taxon>Spiralia</taxon>
        <taxon>Gnathifera</taxon>
        <taxon>Rotifera</taxon>
        <taxon>Eurotatoria</taxon>
        <taxon>Bdelloidea</taxon>
        <taxon>Philodinida</taxon>
        <taxon>Philodinidae</taxon>
        <taxon>Rotaria</taxon>
    </lineage>
</organism>
<dbReference type="InterPro" id="IPR002931">
    <property type="entry name" value="Transglutaminase-like"/>
</dbReference>
<dbReference type="GO" id="GO:0005737">
    <property type="term" value="C:cytoplasm"/>
    <property type="evidence" value="ECO:0007669"/>
    <property type="project" value="TreeGrafter"/>
</dbReference>
<dbReference type="InterPro" id="IPR027417">
    <property type="entry name" value="P-loop_NTPase"/>
</dbReference>
<evidence type="ECO:0000259" key="1">
    <source>
        <dbReference type="SMART" id="SM00460"/>
    </source>
</evidence>
<dbReference type="InterPro" id="IPR056564">
    <property type="entry name" value="Ig-like_KY"/>
</dbReference>
<dbReference type="CDD" id="cd00882">
    <property type="entry name" value="Ras_like_GTPase"/>
    <property type="match status" value="1"/>
</dbReference>